<keyword evidence="3" id="KW-1185">Reference proteome</keyword>
<sequence>MWIKFFALSIWNVIDPVYYACTRLKCIGQDRTFRVRLTSFRGRQVILADGTMIKRGDILLKIHLYNVFLLKSMYPIKSELKRGKLLYRVIENSMPDLAEYVRNHPKHDDIKGLIGITMLNRGGGGLGFETIQIENVLYKWIKYVTMMPIYFFSANHPFKNIRKQTPAYMFMSKNVLMKKYGTESAEIKERDYWSGTMSPSGANDLMPQEGS</sequence>
<evidence type="ECO:0000313" key="2">
    <source>
        <dbReference type="EMBL" id="EHQ62826.1"/>
    </source>
</evidence>
<accession>H3SDN7</accession>
<evidence type="ECO:0000259" key="1">
    <source>
        <dbReference type="Pfam" id="PF22790"/>
    </source>
</evidence>
<feature type="domain" description="YkoP-like" evidence="1">
    <location>
        <begin position="6"/>
        <end position="180"/>
    </location>
</feature>
<comment type="caution">
    <text evidence="2">The sequence shown here is derived from an EMBL/GenBank/DDBJ whole genome shotgun (WGS) entry which is preliminary data.</text>
</comment>
<dbReference type="Proteomes" id="UP000003900">
    <property type="component" value="Unassembled WGS sequence"/>
</dbReference>
<dbReference type="InterPro" id="IPR054467">
    <property type="entry name" value="YkoP-like_dom"/>
</dbReference>
<name>H3SDN7_9BACL</name>
<dbReference type="EMBL" id="AHKH01000015">
    <property type="protein sequence ID" value="EHQ62826.1"/>
    <property type="molecule type" value="Genomic_DNA"/>
</dbReference>
<dbReference type="RefSeq" id="WP_006676110.1">
    <property type="nucleotide sequence ID" value="NZ_AHKH01000015.1"/>
</dbReference>
<reference evidence="2 3" key="1">
    <citation type="journal article" date="2012" name="J. Bacteriol.">
        <title>Genome Sequence of the Pattern-Forming Social Bacterium Paenibacillus dendritiformis C454 Chiral Morphotype.</title>
        <authorList>
            <person name="Sirota-Madi A."/>
            <person name="Olender T."/>
            <person name="Helman Y."/>
            <person name="Brainis I."/>
            <person name="Finkelshtein A."/>
            <person name="Roth D."/>
            <person name="Hagai E."/>
            <person name="Leshkowitz D."/>
            <person name="Brodsky L."/>
            <person name="Galatenko V."/>
            <person name="Nikolaev V."/>
            <person name="Gutnick D.L."/>
            <person name="Lancet D."/>
            <person name="Ben-Jacob E."/>
        </authorList>
    </citation>
    <scope>NUCLEOTIDE SEQUENCE [LARGE SCALE GENOMIC DNA]</scope>
    <source>
        <strain evidence="2 3">C454</strain>
    </source>
</reference>
<dbReference type="PATRIC" id="fig|1131935.3.peg.1630"/>
<dbReference type="AlphaFoldDB" id="H3SDN7"/>
<gene>
    <name evidence="2" type="ORF">PDENDC454_08000</name>
</gene>
<dbReference type="STRING" id="1131935.PDENDC454_08000"/>
<dbReference type="OrthoDB" id="1951946at2"/>
<protein>
    <recommendedName>
        <fullName evidence="1">YkoP-like domain-containing protein</fullName>
    </recommendedName>
</protein>
<evidence type="ECO:0000313" key="3">
    <source>
        <dbReference type="Proteomes" id="UP000003900"/>
    </source>
</evidence>
<organism evidence="2 3">
    <name type="scientific">Paenibacillus dendritiformis C454</name>
    <dbReference type="NCBI Taxonomy" id="1131935"/>
    <lineage>
        <taxon>Bacteria</taxon>
        <taxon>Bacillati</taxon>
        <taxon>Bacillota</taxon>
        <taxon>Bacilli</taxon>
        <taxon>Bacillales</taxon>
        <taxon>Paenibacillaceae</taxon>
        <taxon>Paenibacillus</taxon>
    </lineage>
</organism>
<dbReference type="Pfam" id="PF22790">
    <property type="entry name" value="YkoP"/>
    <property type="match status" value="1"/>
</dbReference>
<proteinExistence type="predicted"/>